<dbReference type="RefSeq" id="WP_117383900.1">
    <property type="nucleotide sequence ID" value="NZ_QWDE01000002.1"/>
</dbReference>
<gene>
    <name evidence="3" type="ORF">DYU05_14970</name>
</gene>
<feature type="transmembrane region" description="Helical" evidence="1">
    <location>
        <begin position="358"/>
        <end position="377"/>
    </location>
</feature>
<keyword evidence="1" id="KW-0812">Transmembrane</keyword>
<protein>
    <submittedName>
        <fullName evidence="3">DUF1624 domain-containing protein</fullName>
    </submittedName>
</protein>
<feature type="transmembrane region" description="Helical" evidence="1">
    <location>
        <begin position="92"/>
        <end position="113"/>
    </location>
</feature>
<dbReference type="Proteomes" id="UP000260823">
    <property type="component" value="Unassembled WGS sequence"/>
</dbReference>
<comment type="caution">
    <text evidence="3">The sequence shown here is derived from an EMBL/GenBank/DDBJ whole genome shotgun (WGS) entry which is preliminary data.</text>
</comment>
<evidence type="ECO:0000313" key="4">
    <source>
        <dbReference type="Proteomes" id="UP000260823"/>
    </source>
</evidence>
<dbReference type="PANTHER" id="PTHR40407">
    <property type="entry name" value="MEMBRANE PROTEIN-LIKE PROTEIN"/>
    <property type="match status" value="1"/>
</dbReference>
<dbReference type="AlphaFoldDB" id="A0A3E2NR13"/>
<feature type="transmembrane region" description="Helical" evidence="1">
    <location>
        <begin position="278"/>
        <end position="295"/>
    </location>
</feature>
<keyword evidence="1" id="KW-0472">Membrane</keyword>
<dbReference type="OrthoDB" id="508112at2"/>
<dbReference type="PANTHER" id="PTHR40407:SF1">
    <property type="entry name" value="HEPARAN-ALPHA-GLUCOSAMINIDE N-ACETYLTRANSFERASE CATALYTIC DOMAIN-CONTAINING PROTEIN"/>
    <property type="match status" value="1"/>
</dbReference>
<organism evidence="3 4">
    <name type="scientific">Mucilaginibacter terrenus</name>
    <dbReference type="NCBI Taxonomy" id="2482727"/>
    <lineage>
        <taxon>Bacteria</taxon>
        <taxon>Pseudomonadati</taxon>
        <taxon>Bacteroidota</taxon>
        <taxon>Sphingobacteriia</taxon>
        <taxon>Sphingobacteriales</taxon>
        <taxon>Sphingobacteriaceae</taxon>
        <taxon>Mucilaginibacter</taxon>
    </lineage>
</organism>
<feature type="transmembrane region" description="Helical" evidence="1">
    <location>
        <begin position="315"/>
        <end position="338"/>
    </location>
</feature>
<keyword evidence="1" id="KW-1133">Transmembrane helix</keyword>
<keyword evidence="4" id="KW-1185">Reference proteome</keyword>
<proteinExistence type="predicted"/>
<feature type="domain" description="Heparan-alpha-glucosaminide N-acetyltransferase catalytic" evidence="2">
    <location>
        <begin position="11"/>
        <end position="222"/>
    </location>
</feature>
<dbReference type="Pfam" id="PF07786">
    <property type="entry name" value="HGSNAT_cat"/>
    <property type="match status" value="1"/>
</dbReference>
<name>A0A3E2NR13_9SPHI</name>
<evidence type="ECO:0000256" key="1">
    <source>
        <dbReference type="SAM" id="Phobius"/>
    </source>
</evidence>
<feature type="transmembrane region" description="Helical" evidence="1">
    <location>
        <begin position="59"/>
        <end position="80"/>
    </location>
</feature>
<feature type="transmembrane region" description="Helical" evidence="1">
    <location>
        <begin position="119"/>
        <end position="141"/>
    </location>
</feature>
<accession>A0A3E2NR13</accession>
<feature type="transmembrane region" description="Helical" evidence="1">
    <location>
        <begin position="197"/>
        <end position="217"/>
    </location>
</feature>
<evidence type="ECO:0000313" key="3">
    <source>
        <dbReference type="EMBL" id="RFZ83432.1"/>
    </source>
</evidence>
<dbReference type="InterPro" id="IPR012429">
    <property type="entry name" value="HGSNAT_cat"/>
</dbReference>
<sequence>MKPATDAVKQRIQSIDILRGAIMLIMAIDHTRDFLHKGGQLYDATNMGTTYPALFFTRWITHFCAPTFVFLSGVSVYLAGTRRTKSELSSFLLKRGLWLIVVEVLLITFAFSLNPLYNAFALQVIWAIGVSMIILGLLIWLPVRVIGLIGLIIIVGHDYITTLKLTPNTTEDTLVKILFTARGFLIPLNANHFIFDLYAIIPWTGVMLLGYTFGTLYKREYNPASRKRFLIYCGLAVFALFLVLRFMNGYGDPAPWAVQKNGIFTFMSFLNVSKYPPSLMYCCLTLSVGMIVLALTENATGKLAAFFKVYGSVPFFYYVLHFYLIRTITIAVFFAQGFKTSQIITPNMPFLFDPPGMGFSLGVTYLWWLGIILTLYFPCRWFSNYKKTHKQWWLSYL</sequence>
<dbReference type="EMBL" id="QWDE01000002">
    <property type="protein sequence ID" value="RFZ83432.1"/>
    <property type="molecule type" value="Genomic_DNA"/>
</dbReference>
<evidence type="ECO:0000259" key="2">
    <source>
        <dbReference type="Pfam" id="PF07786"/>
    </source>
</evidence>
<feature type="transmembrane region" description="Helical" evidence="1">
    <location>
        <begin position="229"/>
        <end position="247"/>
    </location>
</feature>
<reference evidence="3 4" key="1">
    <citation type="submission" date="2018-08" db="EMBL/GenBank/DDBJ databases">
        <title>Mucilaginibacter terrae sp. nov., isolated from manganese diggings.</title>
        <authorList>
            <person name="Huang Y."/>
            <person name="Zhou Z."/>
        </authorList>
    </citation>
    <scope>NUCLEOTIDE SEQUENCE [LARGE SCALE GENOMIC DNA]</scope>
    <source>
        <strain evidence="3 4">ZH6</strain>
    </source>
</reference>